<organism evidence="1 2">
    <name type="scientific">Cannabis sativa</name>
    <name type="common">Hemp</name>
    <name type="synonym">Marijuana</name>
    <dbReference type="NCBI Taxonomy" id="3483"/>
    <lineage>
        <taxon>Eukaryota</taxon>
        <taxon>Viridiplantae</taxon>
        <taxon>Streptophyta</taxon>
        <taxon>Embryophyta</taxon>
        <taxon>Tracheophyta</taxon>
        <taxon>Spermatophyta</taxon>
        <taxon>Magnoliopsida</taxon>
        <taxon>eudicotyledons</taxon>
        <taxon>Gunneridae</taxon>
        <taxon>Pentapetalae</taxon>
        <taxon>rosids</taxon>
        <taxon>fabids</taxon>
        <taxon>Rosales</taxon>
        <taxon>Cannabaceae</taxon>
        <taxon>Cannabis</taxon>
    </lineage>
</organism>
<name>A0A803NJH9_CANSA</name>
<sequence length="112" mass="12835">MKFPSDSANVGRIRGDQKSVRSVQCLGQIVLTVREENHDALGALVQPALGVVWEEDELDSRVRVERIIEPMEEVEEISIHDENPAKVIKENFVALLSVPEEWKPIRKRFKLF</sequence>
<evidence type="ECO:0000313" key="1">
    <source>
        <dbReference type="EnsemblPlants" id="cds.evm.model.01.2044"/>
    </source>
</evidence>
<dbReference type="EnsemblPlants" id="evm.model.01.2044">
    <property type="protein sequence ID" value="cds.evm.model.01.2044"/>
    <property type="gene ID" value="evm.TU.01.2044"/>
</dbReference>
<proteinExistence type="predicted"/>
<accession>A0A803NJH9</accession>
<reference evidence="1" key="1">
    <citation type="submission" date="2018-11" db="EMBL/GenBank/DDBJ databases">
        <authorList>
            <person name="Grassa J C."/>
        </authorList>
    </citation>
    <scope>NUCLEOTIDE SEQUENCE [LARGE SCALE GENOMIC DNA]</scope>
</reference>
<reference evidence="1" key="2">
    <citation type="submission" date="2021-03" db="UniProtKB">
        <authorList>
            <consortium name="EnsemblPlants"/>
        </authorList>
    </citation>
    <scope>IDENTIFICATION</scope>
</reference>
<dbReference type="Gramene" id="evm.model.01.2044">
    <property type="protein sequence ID" value="cds.evm.model.01.2044"/>
    <property type="gene ID" value="evm.TU.01.2044"/>
</dbReference>
<keyword evidence="2" id="KW-1185">Reference proteome</keyword>
<protein>
    <submittedName>
        <fullName evidence="1">Uncharacterized protein</fullName>
    </submittedName>
</protein>
<evidence type="ECO:0000313" key="2">
    <source>
        <dbReference type="Proteomes" id="UP000596661"/>
    </source>
</evidence>
<dbReference type="Proteomes" id="UP000596661">
    <property type="component" value="Chromosome 1"/>
</dbReference>
<dbReference type="AlphaFoldDB" id="A0A803NJH9"/>
<dbReference type="EMBL" id="UZAU01000056">
    <property type="status" value="NOT_ANNOTATED_CDS"/>
    <property type="molecule type" value="Genomic_DNA"/>
</dbReference>